<organism evidence="11 12">
    <name type="scientific">Steroidobacter flavus</name>
    <dbReference type="NCBI Taxonomy" id="1842136"/>
    <lineage>
        <taxon>Bacteria</taxon>
        <taxon>Pseudomonadati</taxon>
        <taxon>Pseudomonadota</taxon>
        <taxon>Gammaproteobacteria</taxon>
        <taxon>Steroidobacterales</taxon>
        <taxon>Steroidobacteraceae</taxon>
        <taxon>Steroidobacter</taxon>
    </lineage>
</organism>
<evidence type="ECO:0000259" key="10">
    <source>
        <dbReference type="Pfam" id="PF12804"/>
    </source>
</evidence>
<feature type="compositionally biased region" description="Low complexity" evidence="9">
    <location>
        <begin position="244"/>
        <end position="264"/>
    </location>
</feature>
<comment type="domain">
    <text evidence="8">The N-terminal domain determines nucleotide recognition and specific binding, while the C-terminal domain determines the specific binding to the target protein.</text>
</comment>
<evidence type="ECO:0000256" key="7">
    <source>
        <dbReference type="ARBA" id="ARBA00023150"/>
    </source>
</evidence>
<keyword evidence="6 8" id="KW-0342">GTP-binding</keyword>
<dbReference type="InterPro" id="IPR029044">
    <property type="entry name" value="Nucleotide-diphossugar_trans"/>
</dbReference>
<dbReference type="PANTHER" id="PTHR19136">
    <property type="entry name" value="MOLYBDENUM COFACTOR GUANYLYLTRANSFERASE"/>
    <property type="match status" value="1"/>
</dbReference>
<feature type="binding site" evidence="8">
    <location>
        <position position="24"/>
    </location>
    <ligand>
        <name>GTP</name>
        <dbReference type="ChEBI" id="CHEBI:37565"/>
    </ligand>
</feature>
<evidence type="ECO:0000256" key="2">
    <source>
        <dbReference type="ARBA" id="ARBA00022679"/>
    </source>
</evidence>
<feature type="binding site" evidence="8">
    <location>
        <position position="100"/>
    </location>
    <ligand>
        <name>GTP</name>
        <dbReference type="ChEBI" id="CHEBI:37565"/>
    </ligand>
</feature>
<evidence type="ECO:0000256" key="9">
    <source>
        <dbReference type="SAM" id="MobiDB-lite"/>
    </source>
</evidence>
<dbReference type="CDD" id="cd00754">
    <property type="entry name" value="Ubl_MoaD"/>
    <property type="match status" value="1"/>
</dbReference>
<dbReference type="CDD" id="cd02503">
    <property type="entry name" value="MobA"/>
    <property type="match status" value="1"/>
</dbReference>
<feature type="binding site" evidence="8">
    <location>
        <begin position="12"/>
        <end position="14"/>
    </location>
    <ligand>
        <name>GTP</name>
        <dbReference type="ChEBI" id="CHEBI:37565"/>
    </ligand>
</feature>
<evidence type="ECO:0000256" key="6">
    <source>
        <dbReference type="ARBA" id="ARBA00023134"/>
    </source>
</evidence>
<comment type="caution">
    <text evidence="11">The sequence shown here is derived from an EMBL/GenBank/DDBJ whole genome shotgun (WGS) entry which is preliminary data.</text>
</comment>
<feature type="compositionally biased region" description="Polar residues" evidence="9">
    <location>
        <begin position="208"/>
        <end position="222"/>
    </location>
</feature>
<dbReference type="Proteomes" id="UP001595904">
    <property type="component" value="Unassembled WGS sequence"/>
</dbReference>
<dbReference type="HAMAP" id="MF_00316">
    <property type="entry name" value="MobA"/>
    <property type="match status" value="1"/>
</dbReference>
<dbReference type="Gene3D" id="3.10.20.30">
    <property type="match status" value="1"/>
</dbReference>
<evidence type="ECO:0000256" key="1">
    <source>
        <dbReference type="ARBA" id="ARBA00022490"/>
    </source>
</evidence>
<sequence>MSADAPLFGLVLAGGASTRMQRDKAAIEYHGQSQLHWTFHLLSHVCAATFVSVRPDQREEPTRAGLPQIVDRQPGIGPIAGISAALHAHPKAAWIVVACDLPFLNEQTLRYLVERRDPRKIATAFKSSHDGLPEPLCAIWEPAAREPVLAHIAAGKQCPRKFLINADTLLLDLPDARALDNVNTSDEYRSAVSAFGGPAPSLLPTHPPSSNQDGASCASLSNHGDDGASRASSSNQAGGETYLASPAHSGSGASRASSPGQASGDTRLTSSPGQGGGSHLSNAAALGAKADKPRTLRIQYYAILREQAGRSEETLDTTAATPAELYNELRQRHPFQLNPAQLKVALNNDFSDWQTPLRHGDTVVFIPPVAGG</sequence>
<evidence type="ECO:0000256" key="8">
    <source>
        <dbReference type="HAMAP-Rule" id="MF_00316"/>
    </source>
</evidence>
<keyword evidence="5 8" id="KW-0460">Magnesium</keyword>
<protein>
    <recommendedName>
        <fullName evidence="8">Molybdenum cofactor guanylyltransferase</fullName>
        <shortName evidence="8">MoCo guanylyltransferase</shortName>
        <ecNumber evidence="8">2.7.7.77</ecNumber>
    </recommendedName>
    <alternativeName>
        <fullName evidence="8">GTP:molybdopterin guanylyltransferase</fullName>
    </alternativeName>
    <alternativeName>
        <fullName evidence="8">Mo-MPT guanylyltransferase</fullName>
    </alternativeName>
    <alternativeName>
        <fullName evidence="8">Molybdopterin guanylyltransferase</fullName>
    </alternativeName>
    <alternativeName>
        <fullName evidence="8">Molybdopterin-guanine dinucleotide synthase</fullName>
        <shortName evidence="8">MGD synthase</shortName>
    </alternativeName>
</protein>
<accession>A0ABV8SPP8</accession>
<reference evidence="12" key="1">
    <citation type="journal article" date="2019" name="Int. J. Syst. Evol. Microbiol.">
        <title>The Global Catalogue of Microorganisms (GCM) 10K type strain sequencing project: providing services to taxonomists for standard genome sequencing and annotation.</title>
        <authorList>
            <consortium name="The Broad Institute Genomics Platform"/>
            <consortium name="The Broad Institute Genome Sequencing Center for Infectious Disease"/>
            <person name="Wu L."/>
            <person name="Ma J."/>
        </authorList>
    </citation>
    <scope>NUCLEOTIDE SEQUENCE [LARGE SCALE GENOMIC DNA]</scope>
    <source>
        <strain evidence="12">CGMCC 1.10759</strain>
    </source>
</reference>
<dbReference type="SUPFAM" id="SSF54285">
    <property type="entry name" value="MoaD/ThiS"/>
    <property type="match status" value="1"/>
</dbReference>
<dbReference type="EMBL" id="JBHSDU010000003">
    <property type="protein sequence ID" value="MFC4309321.1"/>
    <property type="molecule type" value="Genomic_DNA"/>
</dbReference>
<dbReference type="RefSeq" id="WP_380596377.1">
    <property type="nucleotide sequence ID" value="NZ_JBHSDU010000003.1"/>
</dbReference>
<evidence type="ECO:0000256" key="4">
    <source>
        <dbReference type="ARBA" id="ARBA00022741"/>
    </source>
</evidence>
<dbReference type="Pfam" id="PF12804">
    <property type="entry name" value="NTP_transf_3"/>
    <property type="match status" value="1"/>
</dbReference>
<proteinExistence type="inferred from homology"/>
<comment type="caution">
    <text evidence="8">Lacks conserved residue(s) required for the propagation of feature annotation.</text>
</comment>
<dbReference type="PANTHER" id="PTHR19136:SF81">
    <property type="entry name" value="MOLYBDENUM COFACTOR GUANYLYLTRANSFERASE"/>
    <property type="match status" value="1"/>
</dbReference>
<feature type="domain" description="MobA-like NTP transferase" evidence="10">
    <location>
        <begin position="9"/>
        <end position="163"/>
    </location>
</feature>
<keyword evidence="1 8" id="KW-0963">Cytoplasm</keyword>
<comment type="subcellular location">
    <subcellularLocation>
        <location evidence="8">Cytoplasm</location>
    </subcellularLocation>
</comment>
<evidence type="ECO:0000256" key="5">
    <source>
        <dbReference type="ARBA" id="ARBA00022842"/>
    </source>
</evidence>
<dbReference type="InterPro" id="IPR013482">
    <property type="entry name" value="Molybde_CF_guanTrfase"/>
</dbReference>
<evidence type="ECO:0000256" key="3">
    <source>
        <dbReference type="ARBA" id="ARBA00022723"/>
    </source>
</evidence>
<evidence type="ECO:0000313" key="11">
    <source>
        <dbReference type="EMBL" id="MFC4309321.1"/>
    </source>
</evidence>
<dbReference type="InterPro" id="IPR003749">
    <property type="entry name" value="ThiS/MoaD-like"/>
</dbReference>
<dbReference type="InterPro" id="IPR025877">
    <property type="entry name" value="MobA-like_NTP_Trfase"/>
</dbReference>
<comment type="catalytic activity">
    <reaction evidence="8">
        <text>Mo-molybdopterin + GTP + H(+) = Mo-molybdopterin guanine dinucleotide + diphosphate</text>
        <dbReference type="Rhea" id="RHEA:34243"/>
        <dbReference type="ChEBI" id="CHEBI:15378"/>
        <dbReference type="ChEBI" id="CHEBI:33019"/>
        <dbReference type="ChEBI" id="CHEBI:37565"/>
        <dbReference type="ChEBI" id="CHEBI:71302"/>
        <dbReference type="ChEBI" id="CHEBI:71310"/>
        <dbReference type="EC" id="2.7.7.77"/>
    </reaction>
</comment>
<comment type="cofactor">
    <cofactor evidence="8">
        <name>Mg(2+)</name>
        <dbReference type="ChEBI" id="CHEBI:18420"/>
    </cofactor>
</comment>
<feature type="region of interest" description="Disordered" evidence="9">
    <location>
        <begin position="199"/>
        <end position="289"/>
    </location>
</feature>
<comment type="subunit">
    <text evidence="8">Monomer.</text>
</comment>
<keyword evidence="3 8" id="KW-0479">Metal-binding</keyword>
<dbReference type="InterPro" id="IPR012675">
    <property type="entry name" value="Beta-grasp_dom_sf"/>
</dbReference>
<dbReference type="GO" id="GO:0016740">
    <property type="term" value="F:transferase activity"/>
    <property type="evidence" value="ECO:0007669"/>
    <property type="project" value="UniProtKB-KW"/>
</dbReference>
<comment type="similarity">
    <text evidence="8">Belongs to the MobA family.</text>
</comment>
<keyword evidence="4 8" id="KW-0547">Nucleotide-binding</keyword>
<dbReference type="EC" id="2.7.7.77" evidence="8"/>
<feature type="binding site" evidence="8">
    <location>
        <position position="100"/>
    </location>
    <ligand>
        <name>Mg(2+)</name>
        <dbReference type="ChEBI" id="CHEBI:18420"/>
    </ligand>
</feature>
<comment type="function">
    <text evidence="8">Transfers a GMP moiety from GTP to Mo-molybdopterin (Mo-MPT) cofactor (Moco or molybdenum cofactor) to form Mo-molybdopterin guanine dinucleotide (Mo-MGD) cofactor.</text>
</comment>
<gene>
    <name evidence="8" type="primary">mobA</name>
    <name evidence="11" type="ORF">ACFPN2_09535</name>
</gene>
<keyword evidence="2 8" id="KW-0808">Transferase</keyword>
<keyword evidence="7 8" id="KW-0501">Molybdenum cofactor biosynthesis</keyword>
<dbReference type="Pfam" id="PF02597">
    <property type="entry name" value="ThiS"/>
    <property type="match status" value="1"/>
</dbReference>
<feature type="binding site" evidence="8">
    <location>
        <position position="71"/>
    </location>
    <ligand>
        <name>GTP</name>
        <dbReference type="ChEBI" id="CHEBI:37565"/>
    </ligand>
</feature>
<evidence type="ECO:0000313" key="12">
    <source>
        <dbReference type="Proteomes" id="UP001595904"/>
    </source>
</evidence>
<dbReference type="InterPro" id="IPR016155">
    <property type="entry name" value="Mopterin_synth/thiamin_S_b"/>
</dbReference>
<keyword evidence="12" id="KW-1185">Reference proteome</keyword>
<name>A0ABV8SPP8_9GAMM</name>
<dbReference type="Gene3D" id="3.90.550.10">
    <property type="entry name" value="Spore Coat Polysaccharide Biosynthesis Protein SpsA, Chain A"/>
    <property type="match status" value="1"/>
</dbReference>
<dbReference type="SUPFAM" id="SSF53448">
    <property type="entry name" value="Nucleotide-diphospho-sugar transferases"/>
    <property type="match status" value="1"/>
</dbReference>